<feature type="region of interest" description="Disordered" evidence="1">
    <location>
        <begin position="20"/>
        <end position="54"/>
    </location>
</feature>
<proteinExistence type="predicted"/>
<evidence type="ECO:0000313" key="4">
    <source>
        <dbReference type="Proteomes" id="UP000254236"/>
    </source>
</evidence>
<reference evidence="2 4" key="1">
    <citation type="submission" date="2018-07" db="EMBL/GenBank/DDBJ databases">
        <title>Brachybacterium saurashtrense DSM 23186 genome sequence.</title>
        <authorList>
            <person name="Guo L."/>
        </authorList>
    </citation>
    <scope>NUCLEOTIDE SEQUENCE [LARGE SCALE GENOMIC DNA]</scope>
    <source>
        <strain evidence="2 4">DSM 23186</strain>
    </source>
</reference>
<evidence type="ECO:0000313" key="5">
    <source>
        <dbReference type="Proteomes" id="UP000282185"/>
    </source>
</evidence>
<dbReference type="EMBL" id="QSWH01000002">
    <property type="protein sequence ID" value="RRR24393.1"/>
    <property type="molecule type" value="Genomic_DNA"/>
</dbReference>
<dbReference type="KEGG" id="bsau:DWV08_12110"/>
<dbReference type="OrthoDB" id="9774900at2"/>
<feature type="compositionally biased region" description="Low complexity" evidence="1">
    <location>
        <begin position="20"/>
        <end position="34"/>
    </location>
</feature>
<reference evidence="3 5" key="2">
    <citation type="submission" date="2018-08" db="EMBL/GenBank/DDBJ databases">
        <title>Brachybacterium saurashtrense DSM 23186.</title>
        <authorList>
            <person name="Li Y."/>
        </authorList>
    </citation>
    <scope>NUCLEOTIDE SEQUENCE [LARGE SCALE GENOMIC DNA]</scope>
    <source>
        <strain evidence="3 5">DSM 23186</strain>
    </source>
</reference>
<dbReference type="AlphaFoldDB" id="A0A345YTM0"/>
<gene>
    <name evidence="2" type="ORF">DWV08_12110</name>
    <name evidence="3" type="ORF">DXU92_03860</name>
</gene>
<organism evidence="3 5">
    <name type="scientific">Brachybacterium saurashtrense</name>
    <dbReference type="NCBI Taxonomy" id="556288"/>
    <lineage>
        <taxon>Bacteria</taxon>
        <taxon>Bacillati</taxon>
        <taxon>Actinomycetota</taxon>
        <taxon>Actinomycetes</taxon>
        <taxon>Micrococcales</taxon>
        <taxon>Dermabacteraceae</taxon>
        <taxon>Brachybacterium</taxon>
    </lineage>
</organism>
<protein>
    <submittedName>
        <fullName evidence="3">Uncharacterized protein</fullName>
    </submittedName>
</protein>
<evidence type="ECO:0000256" key="1">
    <source>
        <dbReference type="SAM" id="MobiDB-lite"/>
    </source>
</evidence>
<dbReference type="Proteomes" id="UP000254236">
    <property type="component" value="Chromosome"/>
</dbReference>
<evidence type="ECO:0000313" key="3">
    <source>
        <dbReference type="EMBL" id="RRR24393.1"/>
    </source>
</evidence>
<accession>A0A345YTM0</accession>
<keyword evidence="4" id="KW-1185">Reference proteome</keyword>
<evidence type="ECO:0000313" key="2">
    <source>
        <dbReference type="EMBL" id="AXK47272.1"/>
    </source>
</evidence>
<dbReference type="Proteomes" id="UP000282185">
    <property type="component" value="Unassembled WGS sequence"/>
</dbReference>
<name>A0A345YTM0_9MICO</name>
<dbReference type="EMBL" id="CP031356">
    <property type="protein sequence ID" value="AXK47272.1"/>
    <property type="molecule type" value="Genomic_DNA"/>
</dbReference>
<sequence>MLLLLGLGGGVTALWLTAPDSGTATDQTTTSTADEPTEDAGTWHPLEPGHSPAGSAEQLDQVLAENPLLGAQLAEPEECALPATEGGAVPAEELTGYLRAGADCLAGAWTDALAPEGIDFDPPEIVVFTTEDLPEEAGCDPGRFSDFAPVVCHGDNTLYWPAPWDPGFSHTSAEETPQLYMWHLSYTYTAFALSAASLDGYYGALQLALAQQPDRADEVQRRWALQLSCLSSAATFRMPDGVRPDGRVADFVTSPEAQAAPATPGEPSPAARAQWVRAGRDSGGELDACGTWTAPADAVT</sequence>